<gene>
    <name evidence="6" type="ORF">HRJ53_12945</name>
</gene>
<evidence type="ECO:0000256" key="4">
    <source>
        <dbReference type="ARBA" id="ARBA00023125"/>
    </source>
</evidence>
<dbReference type="GO" id="GO:0004803">
    <property type="term" value="F:transposase activity"/>
    <property type="evidence" value="ECO:0007669"/>
    <property type="project" value="InterPro"/>
</dbReference>
<keyword evidence="7" id="KW-1185">Reference proteome</keyword>
<evidence type="ECO:0000256" key="2">
    <source>
        <dbReference type="ARBA" id="ARBA00010961"/>
    </source>
</evidence>
<accession>A0A7V8NR10</accession>
<evidence type="ECO:0000313" key="7">
    <source>
        <dbReference type="Proteomes" id="UP000567293"/>
    </source>
</evidence>
<name>A0A7V8NR10_9BACT</name>
<dbReference type="AlphaFoldDB" id="A0A7V8NR10"/>
<keyword evidence="5" id="KW-0233">DNA recombination</keyword>
<keyword evidence="3" id="KW-0815">Transposition</keyword>
<dbReference type="Proteomes" id="UP000567293">
    <property type="component" value="Unassembled WGS sequence"/>
</dbReference>
<comment type="function">
    <text evidence="1">Required for the transposition of the insertion element.</text>
</comment>
<dbReference type="Pfam" id="PF00872">
    <property type="entry name" value="Transposase_mut"/>
    <property type="match status" value="1"/>
</dbReference>
<organism evidence="6 7">
    <name type="scientific">Candidatus Acidiferrum panamense</name>
    <dbReference type="NCBI Taxonomy" id="2741543"/>
    <lineage>
        <taxon>Bacteria</taxon>
        <taxon>Pseudomonadati</taxon>
        <taxon>Acidobacteriota</taxon>
        <taxon>Terriglobia</taxon>
        <taxon>Candidatus Acidiferrales</taxon>
        <taxon>Candidatus Acidiferrum</taxon>
    </lineage>
</organism>
<dbReference type="GO" id="GO:0006313">
    <property type="term" value="P:DNA transposition"/>
    <property type="evidence" value="ECO:0007669"/>
    <property type="project" value="InterPro"/>
</dbReference>
<reference evidence="6" key="1">
    <citation type="submission" date="2020-06" db="EMBL/GenBank/DDBJ databases">
        <title>Legume-microbial interactions unlock mineral nutrients during tropical forest succession.</title>
        <authorList>
            <person name="Epihov D.Z."/>
        </authorList>
    </citation>
    <scope>NUCLEOTIDE SEQUENCE [LARGE SCALE GENOMIC DNA]</scope>
    <source>
        <strain evidence="6">Pan2503</strain>
    </source>
</reference>
<protein>
    <submittedName>
        <fullName evidence="6">Transposase</fullName>
    </submittedName>
</protein>
<evidence type="ECO:0000313" key="6">
    <source>
        <dbReference type="EMBL" id="MBA0085898.1"/>
    </source>
</evidence>
<proteinExistence type="inferred from homology"/>
<evidence type="ECO:0000256" key="1">
    <source>
        <dbReference type="ARBA" id="ARBA00002190"/>
    </source>
</evidence>
<dbReference type="EMBL" id="JACDQQ010001256">
    <property type="protein sequence ID" value="MBA0085898.1"/>
    <property type="molecule type" value="Genomic_DNA"/>
</dbReference>
<feature type="non-terminal residue" evidence="6">
    <location>
        <position position="361"/>
    </location>
</feature>
<sequence>MIIALDGLAPQGGAPQIWCMRELSTGLTLRSGWLGQQDQTTFEAFLEPLQHLDWPMLAVLSDKQTGLVPAVATGLPHSHHQLCQAHYLRNLAAPLAEAEAAFKRELRQRVRQHVGHLIRQEPRTEPGHAGVLTVTGLVPSPRREPQARVSHNPTPRVSPLAPELDAAEVVAQLFRHTRYLLTLKGRPPFRLAGIETYERLDNVASFSLELLAQRYEPRLVQLSQGLQAALAPLAQTHQELPQGAAWLRDIAYSFEPVPSRPRHAEDIAGQLRDYLDTVRRWPQATPTLSQFARHLDTVSRSYWSGLFHCYDVPGLPRTNNELESRFRDTRRRLLRSTGQKGLTQRTLQRQGAWEILPPPPT</sequence>
<dbReference type="GO" id="GO:0003677">
    <property type="term" value="F:DNA binding"/>
    <property type="evidence" value="ECO:0007669"/>
    <property type="project" value="UniProtKB-KW"/>
</dbReference>
<comment type="caution">
    <text evidence="6">The sequence shown here is derived from an EMBL/GenBank/DDBJ whole genome shotgun (WGS) entry which is preliminary data.</text>
</comment>
<comment type="similarity">
    <text evidence="2">Belongs to the transposase mutator family.</text>
</comment>
<evidence type="ECO:0000256" key="3">
    <source>
        <dbReference type="ARBA" id="ARBA00022578"/>
    </source>
</evidence>
<keyword evidence="4" id="KW-0238">DNA-binding</keyword>
<dbReference type="InterPro" id="IPR001207">
    <property type="entry name" value="Transposase_mutator"/>
</dbReference>
<evidence type="ECO:0000256" key="5">
    <source>
        <dbReference type="ARBA" id="ARBA00023172"/>
    </source>
</evidence>